<feature type="region of interest" description="Disordered" evidence="1">
    <location>
        <begin position="236"/>
        <end position="283"/>
    </location>
</feature>
<dbReference type="EMBL" id="PRCW01000087">
    <property type="protein sequence ID" value="PYD47242.1"/>
    <property type="molecule type" value="Genomic_DNA"/>
</dbReference>
<organism evidence="2 3">
    <name type="scientific">Novacetimonas pomaceti</name>
    <dbReference type="NCBI Taxonomy" id="2021998"/>
    <lineage>
        <taxon>Bacteria</taxon>
        <taxon>Pseudomonadati</taxon>
        <taxon>Pseudomonadota</taxon>
        <taxon>Alphaproteobacteria</taxon>
        <taxon>Acetobacterales</taxon>
        <taxon>Acetobacteraceae</taxon>
        <taxon>Novacetimonas</taxon>
    </lineage>
</organism>
<evidence type="ECO:0000256" key="1">
    <source>
        <dbReference type="SAM" id="MobiDB-lite"/>
    </source>
</evidence>
<protein>
    <submittedName>
        <fullName evidence="2">Uncharacterized protein</fullName>
    </submittedName>
</protein>
<feature type="compositionally biased region" description="Low complexity" evidence="1">
    <location>
        <begin position="236"/>
        <end position="255"/>
    </location>
</feature>
<proteinExistence type="predicted"/>
<feature type="compositionally biased region" description="Basic and acidic residues" evidence="1">
    <location>
        <begin position="267"/>
        <end position="283"/>
    </location>
</feature>
<name>A0ABX5P0H5_9PROT</name>
<keyword evidence="3" id="KW-1185">Reference proteome</keyword>
<gene>
    <name evidence="2" type="ORF">C3920_11000</name>
</gene>
<dbReference type="Proteomes" id="UP000248116">
    <property type="component" value="Unassembled WGS sequence"/>
</dbReference>
<evidence type="ECO:0000313" key="2">
    <source>
        <dbReference type="EMBL" id="PYD47242.1"/>
    </source>
</evidence>
<accession>A0ABX5P0H5</accession>
<reference evidence="2 3" key="1">
    <citation type="submission" date="2018-02" db="EMBL/GenBank/DDBJ databases">
        <authorList>
            <person name="Skraban J."/>
            <person name="Trcek J."/>
        </authorList>
    </citation>
    <scope>NUCLEOTIDE SEQUENCE [LARGE SCALE GENOMIC DNA]</scope>
    <source>
        <strain evidence="2 3">AV446</strain>
    </source>
</reference>
<evidence type="ECO:0000313" key="3">
    <source>
        <dbReference type="Proteomes" id="UP000248116"/>
    </source>
</evidence>
<comment type="caution">
    <text evidence="2">The sequence shown here is derived from an EMBL/GenBank/DDBJ whole genome shotgun (WGS) entry which is preliminary data.</text>
</comment>
<sequence length="283" mass="31011">MTTSDFSFNSFSTSGYSLLKHMFSTGRRPISFGAGVMACIALSSTARAQVVPPDTPRESLMYEGSQIALETDAQGHDYMAVVGHDARAPLDIHDTFVLEAAQLQNETVMILRGRDSTCDRRYAVVSLWGGRNMRVNMLEGPCQPTLWFAPIYTGMVIFHAPIGKSLTYVYQNNTVRSYVVSPMFRRIRERPTILPVIRADQSASMTLDNNDARAKIDQRALDDRLLAEATAARKAAARSASSSPAAPVAPARLAPVHMKKIQVGSTHADETDTSKDVSLDLTK</sequence>